<evidence type="ECO:0000313" key="4">
    <source>
        <dbReference type="Proteomes" id="UP000030649"/>
    </source>
</evidence>
<dbReference type="InterPro" id="IPR025874">
    <property type="entry name" value="DZR"/>
</dbReference>
<proteinExistence type="predicted"/>
<dbReference type="HOGENOM" id="CLU_098526_0_0_2"/>
<accession>U1N2P1</accession>
<protein>
    <recommendedName>
        <fullName evidence="2">DZANK-type domain-containing protein</fullName>
    </recommendedName>
</protein>
<dbReference type="STRING" id="1238424.J07HQW1_00647"/>
<feature type="region of interest" description="Disordered" evidence="1">
    <location>
        <begin position="94"/>
        <end position="123"/>
    </location>
</feature>
<dbReference type="Pfam" id="PF12773">
    <property type="entry name" value="DZR"/>
    <property type="match status" value="1"/>
</dbReference>
<dbReference type="EMBL" id="KE356560">
    <property type="protein sequence ID" value="ERG90623.1"/>
    <property type="molecule type" value="Genomic_DNA"/>
</dbReference>
<name>U1N2P1_9EURY</name>
<sequence>MSKITFRADDDLIEQLEGFDGSKSEVMREALRTYLEHKTAEREGRNGSVNNDVNADTGHHSADDQNHTRTSVARKVTVNIVLDDESGAVYANKQEATTASTSNESDTAVSAEISRKTSDNDQTPECNNCGKALTDGHAYCPNCGEKTTHRAFCECGDEIQSDWAFCPGCGRRTPTADVLETS</sequence>
<feature type="domain" description="DZANK-type" evidence="2">
    <location>
        <begin position="126"/>
        <end position="170"/>
    </location>
</feature>
<dbReference type="Proteomes" id="UP000030649">
    <property type="component" value="Unassembled WGS sequence"/>
</dbReference>
<feature type="region of interest" description="Disordered" evidence="1">
    <location>
        <begin position="37"/>
        <end position="71"/>
    </location>
</feature>
<organism evidence="3 4">
    <name type="scientific">Haloquadratum walsbyi J07HQW1</name>
    <dbReference type="NCBI Taxonomy" id="1238424"/>
    <lineage>
        <taxon>Archaea</taxon>
        <taxon>Methanobacteriati</taxon>
        <taxon>Methanobacteriota</taxon>
        <taxon>Stenosarchaea group</taxon>
        <taxon>Halobacteria</taxon>
        <taxon>Halobacteriales</taxon>
        <taxon>Haloferacaceae</taxon>
        <taxon>Haloquadratum</taxon>
    </lineage>
</organism>
<evidence type="ECO:0000313" key="3">
    <source>
        <dbReference type="EMBL" id="ERG90623.1"/>
    </source>
</evidence>
<gene>
    <name evidence="3" type="ORF">J07HQW1_00647</name>
</gene>
<evidence type="ECO:0000256" key="1">
    <source>
        <dbReference type="SAM" id="MobiDB-lite"/>
    </source>
</evidence>
<dbReference type="AlphaFoldDB" id="U1N2P1"/>
<reference evidence="3 4" key="1">
    <citation type="journal article" date="2013" name="PLoS ONE">
        <title>Assembly-driven community genomics of a hypersaline microbial ecosystem.</title>
        <authorList>
            <person name="Podell S."/>
            <person name="Ugalde J.A."/>
            <person name="Narasingarao P."/>
            <person name="Banfield J.F."/>
            <person name="Heidelberg K.B."/>
            <person name="Allen E.E."/>
        </authorList>
    </citation>
    <scope>NUCLEOTIDE SEQUENCE [LARGE SCALE GENOMIC DNA]</scope>
    <source>
        <strain evidence="4">J07HQW1</strain>
    </source>
</reference>
<feature type="compositionally biased region" description="Basic and acidic residues" evidence="1">
    <location>
        <begin position="57"/>
        <end position="67"/>
    </location>
</feature>
<evidence type="ECO:0000259" key="2">
    <source>
        <dbReference type="Pfam" id="PF12773"/>
    </source>
</evidence>
<feature type="compositionally biased region" description="Polar residues" evidence="1">
    <location>
        <begin position="94"/>
        <end position="108"/>
    </location>
</feature>